<dbReference type="SMART" id="SM00220">
    <property type="entry name" value="S_TKc"/>
    <property type="match status" value="1"/>
</dbReference>
<accession>U1GWN2</accession>
<dbReference type="GO" id="GO:0005737">
    <property type="term" value="C:cytoplasm"/>
    <property type="evidence" value="ECO:0007669"/>
    <property type="project" value="TreeGrafter"/>
</dbReference>
<dbReference type="SUPFAM" id="SSF56112">
    <property type="entry name" value="Protein kinase-like (PK-like)"/>
    <property type="match status" value="1"/>
</dbReference>
<dbReference type="PANTHER" id="PTHR44167:SF18">
    <property type="entry name" value="PROTEIN KINASE DOMAIN-CONTAINING PROTEIN"/>
    <property type="match status" value="1"/>
</dbReference>
<dbReference type="GO" id="GO:0044773">
    <property type="term" value="P:mitotic DNA damage checkpoint signaling"/>
    <property type="evidence" value="ECO:0007669"/>
    <property type="project" value="TreeGrafter"/>
</dbReference>
<dbReference type="HOGENOM" id="CLU_037228_0_0_1"/>
<proteinExistence type="predicted"/>
<dbReference type="PROSITE" id="PS50011">
    <property type="entry name" value="PROTEIN_KINASE_DOM"/>
    <property type="match status" value="1"/>
</dbReference>
<feature type="region of interest" description="Disordered" evidence="1">
    <location>
        <begin position="542"/>
        <end position="566"/>
    </location>
</feature>
<reference evidence="4" key="1">
    <citation type="journal article" date="2014" name="BMC Genomics">
        <title>Genome characteristics reveal the impact of lichenization on lichen-forming fungus Endocarpon pusillum Hedwig (Verrucariales, Ascomycota).</title>
        <authorList>
            <person name="Wang Y.-Y."/>
            <person name="Liu B."/>
            <person name="Zhang X.-Y."/>
            <person name="Zhou Q.-M."/>
            <person name="Zhang T."/>
            <person name="Li H."/>
            <person name="Yu Y.-F."/>
            <person name="Zhang X.-L."/>
            <person name="Hao X.-Y."/>
            <person name="Wang M."/>
            <person name="Wang L."/>
            <person name="Wei J.-C."/>
        </authorList>
    </citation>
    <scope>NUCLEOTIDE SEQUENCE [LARGE SCALE GENOMIC DNA]</scope>
    <source>
        <strain evidence="4">Z07020 / HMAS-L-300199</strain>
    </source>
</reference>
<dbReference type="EMBL" id="KE720681">
    <property type="protein sequence ID" value="ERF76903.1"/>
    <property type="molecule type" value="Genomic_DNA"/>
</dbReference>
<sequence>MDLSEPDDTLPNTPEDFSDVTTLEATDAFALLRPVSSTAQNAFNASMNYILKHAQQFDEEHYRQFLHAERAVPRAASIYSETEDASAEEHHSEPAFKRWNGAFKFSLRKSPRDAKAGWYLGVRDSKSRPPNQGVDLLLAPPTREWIGKGISESHARLYFHPESYRMVLQARHTVVVGHIGKTIRNSQVEVLNDPDLIVLDNFVYSFEYTSHFRSPEFEVELSDYLRRFYKPQRTINKLLSPVSIGAPTTLGKYYCSPKAFAQGTFGEVIAGWTRDGSSVAIKHFKNPNERKIQAHEELMQIIGEHPNVLQLLECVAAFQGPIPTAHCIYSPLAIMTLRDIINSFDTNTFTQHILFENYLSGLSYLHGKCIMHRDIKPENMAVLSFHDPRGVLLDFDAATTSLTSADHMQGTIPYLAPEIIALKDRRPSPYAVLIPYDKSVDIWALGLSMFAFITSRPWSWRYFQGERGPDIYSELEYDRFRAHLIKLTKAGDARYESRRLLFDYIGFMTESHPKNRKTASSLLKLARSYIANSVNESISITPKRTSKHKLEEENPETKMSKRPLIE</sequence>
<dbReference type="RefSeq" id="XP_007785728.1">
    <property type="nucleotide sequence ID" value="XM_007787538.1"/>
</dbReference>
<dbReference type="OrthoDB" id="5979581at2759"/>
<evidence type="ECO:0000313" key="4">
    <source>
        <dbReference type="Proteomes" id="UP000019373"/>
    </source>
</evidence>
<dbReference type="Pfam" id="PF00069">
    <property type="entry name" value="Pkinase"/>
    <property type="match status" value="1"/>
</dbReference>
<dbReference type="Gene3D" id="1.10.510.10">
    <property type="entry name" value="Transferase(Phosphotransferase) domain 1"/>
    <property type="match status" value="1"/>
</dbReference>
<dbReference type="GO" id="GO:0004674">
    <property type="term" value="F:protein serine/threonine kinase activity"/>
    <property type="evidence" value="ECO:0007669"/>
    <property type="project" value="TreeGrafter"/>
</dbReference>
<dbReference type="InterPro" id="IPR000719">
    <property type="entry name" value="Prot_kinase_dom"/>
</dbReference>
<dbReference type="Proteomes" id="UP000019373">
    <property type="component" value="Unassembled WGS sequence"/>
</dbReference>
<dbReference type="Gene3D" id="3.30.200.20">
    <property type="entry name" value="Phosphorylase Kinase, domain 1"/>
    <property type="match status" value="1"/>
</dbReference>
<organism evidence="3 4">
    <name type="scientific">Endocarpon pusillum (strain Z07020 / HMAS-L-300199)</name>
    <name type="common">Lichen-forming fungus</name>
    <dbReference type="NCBI Taxonomy" id="1263415"/>
    <lineage>
        <taxon>Eukaryota</taxon>
        <taxon>Fungi</taxon>
        <taxon>Dikarya</taxon>
        <taxon>Ascomycota</taxon>
        <taxon>Pezizomycotina</taxon>
        <taxon>Eurotiomycetes</taxon>
        <taxon>Chaetothyriomycetidae</taxon>
        <taxon>Verrucariales</taxon>
        <taxon>Verrucariaceae</taxon>
        <taxon>Endocarpon</taxon>
    </lineage>
</organism>
<feature type="compositionally biased region" description="Basic and acidic residues" evidence="1">
    <location>
        <begin position="548"/>
        <end position="566"/>
    </location>
</feature>
<dbReference type="AlphaFoldDB" id="U1GWN2"/>
<name>U1GWN2_ENDPU</name>
<dbReference type="GO" id="GO:0005524">
    <property type="term" value="F:ATP binding"/>
    <property type="evidence" value="ECO:0007669"/>
    <property type="project" value="InterPro"/>
</dbReference>
<evidence type="ECO:0000313" key="3">
    <source>
        <dbReference type="EMBL" id="ERF76903.1"/>
    </source>
</evidence>
<dbReference type="GeneID" id="19237667"/>
<protein>
    <recommendedName>
        <fullName evidence="2">Protein kinase domain-containing protein</fullName>
    </recommendedName>
</protein>
<dbReference type="eggNOG" id="KOG0198">
    <property type="taxonomic scope" value="Eukaryota"/>
</dbReference>
<dbReference type="GO" id="GO:0005634">
    <property type="term" value="C:nucleus"/>
    <property type="evidence" value="ECO:0007669"/>
    <property type="project" value="TreeGrafter"/>
</dbReference>
<dbReference type="OMA" id="PTREWIG"/>
<evidence type="ECO:0000256" key="1">
    <source>
        <dbReference type="SAM" id="MobiDB-lite"/>
    </source>
</evidence>
<keyword evidence="4" id="KW-1185">Reference proteome</keyword>
<dbReference type="InterPro" id="IPR011009">
    <property type="entry name" value="Kinase-like_dom_sf"/>
</dbReference>
<feature type="domain" description="Protein kinase" evidence="2">
    <location>
        <begin position="254"/>
        <end position="530"/>
    </location>
</feature>
<gene>
    <name evidence="3" type="ORF">EPUS_02614</name>
</gene>
<evidence type="ECO:0000259" key="2">
    <source>
        <dbReference type="PROSITE" id="PS50011"/>
    </source>
</evidence>
<dbReference type="PANTHER" id="PTHR44167">
    <property type="entry name" value="OVARIAN-SPECIFIC SERINE/THREONINE-PROTEIN KINASE LOK-RELATED"/>
    <property type="match status" value="1"/>
</dbReference>